<keyword evidence="4" id="KW-1185">Reference proteome</keyword>
<organism evidence="3 4">
    <name type="scientific">Rugamonas rivuli</name>
    <dbReference type="NCBI Taxonomy" id="2743358"/>
    <lineage>
        <taxon>Bacteria</taxon>
        <taxon>Pseudomonadati</taxon>
        <taxon>Pseudomonadota</taxon>
        <taxon>Betaproteobacteria</taxon>
        <taxon>Burkholderiales</taxon>
        <taxon>Oxalobacteraceae</taxon>
        <taxon>Telluria group</taxon>
        <taxon>Rugamonas</taxon>
    </lineage>
</organism>
<accession>A0A843SBY9</accession>
<dbReference type="RefSeq" id="WP_152803614.1">
    <property type="nucleotide sequence ID" value="NZ_WHUF01000002.1"/>
</dbReference>
<dbReference type="AlphaFoldDB" id="A0A843SBY9"/>
<evidence type="ECO:0000313" key="3">
    <source>
        <dbReference type="EMBL" id="MQA19711.1"/>
    </source>
</evidence>
<feature type="chain" id="PRO_5033009474" evidence="2">
    <location>
        <begin position="26"/>
        <end position="433"/>
    </location>
</feature>
<protein>
    <submittedName>
        <fullName evidence="3">TolC family protein</fullName>
    </submittedName>
</protein>
<gene>
    <name evidence="3" type="ORF">GEV01_09355</name>
</gene>
<evidence type="ECO:0000256" key="1">
    <source>
        <dbReference type="ARBA" id="ARBA00007613"/>
    </source>
</evidence>
<comment type="similarity">
    <text evidence="1">Belongs to the outer membrane factor (OMF) (TC 1.B.17) family.</text>
</comment>
<proteinExistence type="inferred from homology"/>
<sequence>MTFKLNPLCALVSLALCATALPATAQVTFRDYASAVAKYSLDLQMQRENVSSAQAGISIAGVRPDPVLTAGIDSKELSAANKPNASTALTMGVALTIETAGKRAQRIRVAQSAVKLGEATLEGGRRQLYADAAAAYAESCRARNALERQEATLRALGEIVNANNVRRKVGDIGGLELAQSQVEHDRFEADVVMARAQVQTSAESLSIPLGRRYSEVFGNAALACDAPAVSGLDDVEQLVRQAQDERDDIRIAHAALDAARSSADLAQANRWVDPVVNVSLKNTPAVRPVLDAGGATSNSPTQRSLSLGLTVSVPIPLSRTQRGEVLQAQSAVTQATLALRSAELKAQTDVRRVHAQFRAAQANEQRYRDSVLVHADKVAEGMRLSYKKGAASLLELLSAQRSADEVYLAWLQATADLATATVQLQLAAGASPD</sequence>
<dbReference type="PANTHER" id="PTHR30203:SF24">
    <property type="entry name" value="BLR4935 PROTEIN"/>
    <property type="match status" value="1"/>
</dbReference>
<feature type="signal peptide" evidence="2">
    <location>
        <begin position="1"/>
        <end position="25"/>
    </location>
</feature>
<dbReference type="InterPro" id="IPR010131">
    <property type="entry name" value="MdtP/NodT-like"/>
</dbReference>
<dbReference type="PANTHER" id="PTHR30203">
    <property type="entry name" value="OUTER MEMBRANE CATION EFFLUX PROTEIN"/>
    <property type="match status" value="1"/>
</dbReference>
<evidence type="ECO:0000313" key="4">
    <source>
        <dbReference type="Proteomes" id="UP000444318"/>
    </source>
</evidence>
<dbReference type="SUPFAM" id="SSF56954">
    <property type="entry name" value="Outer membrane efflux proteins (OEP)"/>
    <property type="match status" value="1"/>
</dbReference>
<evidence type="ECO:0000256" key="2">
    <source>
        <dbReference type="SAM" id="SignalP"/>
    </source>
</evidence>
<dbReference type="Gene3D" id="1.20.1600.10">
    <property type="entry name" value="Outer membrane efflux proteins (OEP)"/>
    <property type="match status" value="1"/>
</dbReference>
<name>A0A843SBY9_9BURK</name>
<keyword evidence="2" id="KW-0732">Signal</keyword>
<dbReference type="EMBL" id="WHUF01000002">
    <property type="protein sequence ID" value="MQA19711.1"/>
    <property type="molecule type" value="Genomic_DNA"/>
</dbReference>
<dbReference type="InterPro" id="IPR003423">
    <property type="entry name" value="OMP_efflux"/>
</dbReference>
<dbReference type="Proteomes" id="UP000444318">
    <property type="component" value="Unassembled WGS sequence"/>
</dbReference>
<reference evidence="3 4" key="1">
    <citation type="submission" date="2019-10" db="EMBL/GenBank/DDBJ databases">
        <title>Two novel species isolated from a subtropical stream in China.</title>
        <authorList>
            <person name="Lu H."/>
        </authorList>
    </citation>
    <scope>NUCLEOTIDE SEQUENCE [LARGE SCALE GENOMIC DNA]</scope>
    <source>
        <strain evidence="3 4">FT103W</strain>
    </source>
</reference>
<dbReference type="GO" id="GO:0015562">
    <property type="term" value="F:efflux transmembrane transporter activity"/>
    <property type="evidence" value="ECO:0007669"/>
    <property type="project" value="InterPro"/>
</dbReference>
<dbReference type="Pfam" id="PF02321">
    <property type="entry name" value="OEP"/>
    <property type="match status" value="2"/>
</dbReference>
<comment type="caution">
    <text evidence="3">The sequence shown here is derived from an EMBL/GenBank/DDBJ whole genome shotgun (WGS) entry which is preliminary data.</text>
</comment>